<reference evidence="3" key="1">
    <citation type="journal article" date="2023" name="Mol. Phylogenet. Evol.">
        <title>Genome-scale phylogeny and comparative genomics of the fungal order Sordariales.</title>
        <authorList>
            <person name="Hensen N."/>
            <person name="Bonometti L."/>
            <person name="Westerberg I."/>
            <person name="Brannstrom I.O."/>
            <person name="Guillou S."/>
            <person name="Cros-Aarteil S."/>
            <person name="Calhoun S."/>
            <person name="Haridas S."/>
            <person name="Kuo A."/>
            <person name="Mondo S."/>
            <person name="Pangilinan J."/>
            <person name="Riley R."/>
            <person name="LaButti K."/>
            <person name="Andreopoulos B."/>
            <person name="Lipzen A."/>
            <person name="Chen C."/>
            <person name="Yan M."/>
            <person name="Daum C."/>
            <person name="Ng V."/>
            <person name="Clum A."/>
            <person name="Steindorff A."/>
            <person name="Ohm R.A."/>
            <person name="Martin F."/>
            <person name="Silar P."/>
            <person name="Natvig D.O."/>
            <person name="Lalanne C."/>
            <person name="Gautier V."/>
            <person name="Ament-Velasquez S.L."/>
            <person name="Kruys A."/>
            <person name="Hutchinson M.I."/>
            <person name="Powell A.J."/>
            <person name="Barry K."/>
            <person name="Miller A.N."/>
            <person name="Grigoriev I.V."/>
            <person name="Debuchy R."/>
            <person name="Gladieux P."/>
            <person name="Hiltunen Thoren M."/>
            <person name="Johannesson H."/>
        </authorList>
    </citation>
    <scope>NUCLEOTIDE SEQUENCE [LARGE SCALE GENOMIC DNA]</scope>
    <source>
        <strain evidence="3">CBS 284.82</strain>
    </source>
</reference>
<feature type="compositionally biased region" description="Basic and acidic residues" evidence="1">
    <location>
        <begin position="90"/>
        <end position="107"/>
    </location>
</feature>
<gene>
    <name evidence="2" type="ORF">C8A01DRAFT_15350</name>
</gene>
<accession>A0AAN6SSL1</accession>
<dbReference type="Proteomes" id="UP001303115">
    <property type="component" value="Unassembled WGS sequence"/>
</dbReference>
<evidence type="ECO:0000313" key="3">
    <source>
        <dbReference type="Proteomes" id="UP001303115"/>
    </source>
</evidence>
<sequence length="137" mass="14135">MSALTSRTAAVTRRLATSSTLSRAAFTTTARPQKSAVDSAKETLKAADRKVADKLVDGINIGTAYASKIKEATSEVSAGKVTGKAAELRGQAEGKASEVAGEAKGKASELAGEARGVKEEVKGKARGVKEEVKREVS</sequence>
<proteinExistence type="predicted"/>
<keyword evidence="3" id="KW-1185">Reference proteome</keyword>
<dbReference type="EMBL" id="MU854369">
    <property type="protein sequence ID" value="KAK4040790.1"/>
    <property type="molecule type" value="Genomic_DNA"/>
</dbReference>
<evidence type="ECO:0008006" key="4">
    <source>
        <dbReference type="Google" id="ProtNLM"/>
    </source>
</evidence>
<organism evidence="2 3">
    <name type="scientific">Parachaetomium inaequale</name>
    <dbReference type="NCBI Taxonomy" id="2588326"/>
    <lineage>
        <taxon>Eukaryota</taxon>
        <taxon>Fungi</taxon>
        <taxon>Dikarya</taxon>
        <taxon>Ascomycota</taxon>
        <taxon>Pezizomycotina</taxon>
        <taxon>Sordariomycetes</taxon>
        <taxon>Sordariomycetidae</taxon>
        <taxon>Sordariales</taxon>
        <taxon>Chaetomiaceae</taxon>
        <taxon>Parachaetomium</taxon>
    </lineage>
</organism>
<protein>
    <recommendedName>
        <fullName evidence="4">LEA domain protein</fullName>
    </recommendedName>
</protein>
<comment type="caution">
    <text evidence="2">The sequence shown here is derived from an EMBL/GenBank/DDBJ whole genome shotgun (WGS) entry which is preliminary data.</text>
</comment>
<name>A0AAN6SSL1_9PEZI</name>
<dbReference type="AlphaFoldDB" id="A0AAN6SSL1"/>
<evidence type="ECO:0000256" key="1">
    <source>
        <dbReference type="SAM" id="MobiDB-lite"/>
    </source>
</evidence>
<feature type="region of interest" description="Disordered" evidence="1">
    <location>
        <begin position="90"/>
        <end position="116"/>
    </location>
</feature>
<evidence type="ECO:0000313" key="2">
    <source>
        <dbReference type="EMBL" id="KAK4040790.1"/>
    </source>
</evidence>